<keyword evidence="9" id="KW-1185">Reference proteome</keyword>
<keyword evidence="5" id="KW-0378">Hydrolase</keyword>
<feature type="compositionally biased region" description="Polar residues" evidence="6">
    <location>
        <begin position="175"/>
        <end position="186"/>
    </location>
</feature>
<feature type="compositionally biased region" description="Polar residues" evidence="6">
    <location>
        <begin position="671"/>
        <end position="685"/>
    </location>
</feature>
<evidence type="ECO:0000313" key="8">
    <source>
        <dbReference type="EMBL" id="KAF4313802.1"/>
    </source>
</evidence>
<feature type="compositionally biased region" description="Basic and acidic residues" evidence="6">
    <location>
        <begin position="749"/>
        <end position="766"/>
    </location>
</feature>
<evidence type="ECO:0000313" key="9">
    <source>
        <dbReference type="Proteomes" id="UP000572817"/>
    </source>
</evidence>
<dbReference type="PANTHER" id="PTHR46896">
    <property type="entry name" value="SENTRIN-SPECIFIC PROTEASE"/>
    <property type="match status" value="1"/>
</dbReference>
<dbReference type="GO" id="GO:0005737">
    <property type="term" value="C:cytoplasm"/>
    <property type="evidence" value="ECO:0007669"/>
    <property type="project" value="TreeGrafter"/>
</dbReference>
<evidence type="ECO:0000256" key="2">
    <source>
        <dbReference type="ARBA" id="ARBA00022553"/>
    </source>
</evidence>
<name>A0A8H4J651_9PEZI</name>
<sequence>MASVTNSLVNRMLYGNGESTKVFLTGPRVGSQDHYKRFLEFMDTKDRDSFVHFLRCSTPLRSLEKPGKHMDGIFVRADLDPTWNHVSEVVDAGQEEAYLESRAHPHRQEAVERSGDKERAHDKGSTSASATTEKPHPKTKLISQMQSGSSRPETSTRTSRAVRVAEEALEMSNFQALGNARSTRSSNRAERPDKAVEYAERIENSPEPERQWPPIQFPEVAWRHPLVYPPTGRQRAQVEWEDLHKLGDGEFLNDSIIAFYMTWASKEAEQRGALPPNKVYWFNTYFYSTLTKTSRGPKGVNYEGVQRWTSKVDIFTYDYVVIPINEDQHWYLAIVCNLPALARKIESGKIVEEEGSKSEKKAVPKDSLAAQVHELLSDKQETPSEAPKEVGTFGDPMELDLPVRSDGQTGFEIPREQSIVEADALQRPLTPQPRSGRASRSPIQRDEDKEINLLRTGREDASKTSPGGKKGRRKPAAPLKKFDTDQPVIIMLDSLGLPHSKTSRNLKEYLVREGKSKRGLDIDTKDFQGMTAKEIPLQDNFCDCGVFVCLYFEKFINEPEAFAHKILRREMDAQKDWPDIQTPKTRRDIMALLTRLQQEQARERKEQKRKKHQGEKKQEDKTDTNGQGTTPVSKQSSPAKIELEPDSKSYKEAPPEELPEHRLDGCPSAPSLPTGSPEIQQQSSPPHLPARNHPRKTHSPKVIAPPPQYLDLEIPHPHHGTSRGPSPHLNGIPKLGLRVPSPNNRKRKESSMDHVNHHTSAEHNSEEPIQSIEEMEGVEHSPVHDDDVMLYDENDAEVEKISDSQPQSQPDYLVHAREEHDAFWANLNAVTGSGGGGAVGVQLETRKERSSSATASQRRRKKKKKPEEEAEIIEIDDSQP</sequence>
<feature type="compositionally biased region" description="Basic and acidic residues" evidence="6">
    <location>
        <begin position="443"/>
        <end position="462"/>
    </location>
</feature>
<dbReference type="AlphaFoldDB" id="A0A8H4J651"/>
<evidence type="ECO:0000256" key="3">
    <source>
        <dbReference type="ARBA" id="ARBA00022670"/>
    </source>
</evidence>
<feature type="region of interest" description="Disordered" evidence="6">
    <location>
        <begin position="828"/>
        <end position="880"/>
    </location>
</feature>
<keyword evidence="2" id="KW-0597">Phosphoprotein</keyword>
<evidence type="ECO:0000256" key="1">
    <source>
        <dbReference type="ARBA" id="ARBA00005234"/>
    </source>
</evidence>
<dbReference type="InterPro" id="IPR038765">
    <property type="entry name" value="Papain-like_cys_pep_sf"/>
</dbReference>
<keyword evidence="3" id="KW-0645">Protease</keyword>
<proteinExistence type="inferred from homology"/>
<dbReference type="InterPro" id="IPR003653">
    <property type="entry name" value="Peptidase_C48_C"/>
</dbReference>
<evidence type="ECO:0000256" key="5">
    <source>
        <dbReference type="ARBA" id="ARBA00022801"/>
    </source>
</evidence>
<feature type="compositionally biased region" description="Basic and acidic residues" evidence="6">
    <location>
        <begin position="375"/>
        <end position="388"/>
    </location>
</feature>
<accession>A0A8H4J651</accession>
<feature type="compositionally biased region" description="Basic and acidic residues" evidence="6">
    <location>
        <begin position="641"/>
        <end position="664"/>
    </location>
</feature>
<feature type="domain" description="Ubiquitin-like protease family profile" evidence="7">
    <location>
        <begin position="236"/>
        <end position="555"/>
    </location>
</feature>
<feature type="compositionally biased region" description="Basic and acidic residues" evidence="6">
    <location>
        <begin position="99"/>
        <end position="124"/>
    </location>
</feature>
<dbReference type="GO" id="GO:0070139">
    <property type="term" value="F:SUMO-specific endopeptidase activity"/>
    <property type="evidence" value="ECO:0007669"/>
    <property type="project" value="TreeGrafter"/>
</dbReference>
<reference evidence="8" key="1">
    <citation type="submission" date="2020-04" db="EMBL/GenBank/DDBJ databases">
        <title>Genome Assembly and Annotation of Botryosphaeria dothidea sdau 11-99, a Latent Pathogen of Apple Fruit Ring Rot in China.</title>
        <authorList>
            <person name="Yu C."/>
            <person name="Diao Y."/>
            <person name="Lu Q."/>
            <person name="Zhao J."/>
            <person name="Cui S."/>
            <person name="Peng C."/>
            <person name="He B."/>
            <person name="Liu H."/>
        </authorList>
    </citation>
    <scope>NUCLEOTIDE SEQUENCE [LARGE SCALE GENOMIC DNA]</scope>
    <source>
        <strain evidence="8">Sdau11-99</strain>
    </source>
</reference>
<gene>
    <name evidence="8" type="ORF">GTA08_BOTSDO01481</name>
</gene>
<feature type="compositionally biased region" description="Acidic residues" evidence="6">
    <location>
        <begin position="868"/>
        <end position="880"/>
    </location>
</feature>
<feature type="region of interest" description="Disordered" evidence="6">
    <location>
        <begin position="375"/>
        <end position="480"/>
    </location>
</feature>
<dbReference type="PROSITE" id="PS50600">
    <property type="entry name" value="ULP_PROTEASE"/>
    <property type="match status" value="1"/>
</dbReference>
<dbReference type="GO" id="GO:0016926">
    <property type="term" value="P:protein desumoylation"/>
    <property type="evidence" value="ECO:0007669"/>
    <property type="project" value="TreeGrafter"/>
</dbReference>
<dbReference type="InterPro" id="IPR051947">
    <property type="entry name" value="Sentrin-specific_protease"/>
</dbReference>
<dbReference type="Gene3D" id="3.40.395.10">
    <property type="entry name" value="Adenoviral Proteinase, Chain A"/>
    <property type="match status" value="1"/>
</dbReference>
<dbReference type="SUPFAM" id="SSF54001">
    <property type="entry name" value="Cysteine proteinases"/>
    <property type="match status" value="1"/>
</dbReference>
<feature type="compositionally biased region" description="Basic residues" evidence="6">
    <location>
        <begin position="690"/>
        <end position="699"/>
    </location>
</feature>
<protein>
    <recommendedName>
        <fullName evidence="7">Ubiquitin-like protease family profile domain-containing protein</fullName>
    </recommendedName>
</protein>
<feature type="region of interest" description="Disordered" evidence="6">
    <location>
        <begin position="175"/>
        <end position="194"/>
    </location>
</feature>
<dbReference type="Proteomes" id="UP000572817">
    <property type="component" value="Unassembled WGS sequence"/>
</dbReference>
<dbReference type="Pfam" id="PF25424">
    <property type="entry name" value="PH_35"/>
    <property type="match status" value="1"/>
</dbReference>
<dbReference type="Pfam" id="PF02902">
    <property type="entry name" value="Peptidase_C48"/>
    <property type="match status" value="2"/>
</dbReference>
<comment type="caution">
    <text evidence="8">The sequence shown here is derived from an EMBL/GenBank/DDBJ whole genome shotgun (WGS) entry which is preliminary data.</text>
</comment>
<dbReference type="OrthoDB" id="442460at2759"/>
<dbReference type="InterPro" id="IPR057501">
    <property type="entry name" value="DeUb_enz_PH"/>
</dbReference>
<evidence type="ECO:0000256" key="6">
    <source>
        <dbReference type="SAM" id="MobiDB-lite"/>
    </source>
</evidence>
<feature type="region of interest" description="Disordered" evidence="6">
    <location>
        <begin position="99"/>
        <end position="161"/>
    </location>
</feature>
<comment type="similarity">
    <text evidence="1">Belongs to the peptidase C48 family.</text>
</comment>
<feature type="compositionally biased region" description="Low complexity" evidence="6">
    <location>
        <begin position="147"/>
        <end position="159"/>
    </location>
</feature>
<dbReference type="GO" id="GO:0005634">
    <property type="term" value="C:nucleus"/>
    <property type="evidence" value="ECO:0007669"/>
    <property type="project" value="TreeGrafter"/>
</dbReference>
<evidence type="ECO:0000259" key="7">
    <source>
        <dbReference type="PROSITE" id="PS50600"/>
    </source>
</evidence>
<feature type="region of interest" description="Disordered" evidence="6">
    <location>
        <begin position="598"/>
        <end position="768"/>
    </location>
</feature>
<dbReference type="GO" id="GO:0006508">
    <property type="term" value="P:proteolysis"/>
    <property type="evidence" value="ECO:0007669"/>
    <property type="project" value="UniProtKB-KW"/>
</dbReference>
<dbReference type="EMBL" id="WWBZ02000001">
    <property type="protein sequence ID" value="KAF4313802.1"/>
    <property type="molecule type" value="Genomic_DNA"/>
</dbReference>
<feature type="compositionally biased region" description="Polar residues" evidence="6">
    <location>
        <begin position="624"/>
        <end position="638"/>
    </location>
</feature>
<evidence type="ECO:0000256" key="4">
    <source>
        <dbReference type="ARBA" id="ARBA00022786"/>
    </source>
</evidence>
<keyword evidence="4" id="KW-0833">Ubl conjugation pathway</keyword>
<organism evidence="8 9">
    <name type="scientific">Botryosphaeria dothidea</name>
    <dbReference type="NCBI Taxonomy" id="55169"/>
    <lineage>
        <taxon>Eukaryota</taxon>
        <taxon>Fungi</taxon>
        <taxon>Dikarya</taxon>
        <taxon>Ascomycota</taxon>
        <taxon>Pezizomycotina</taxon>
        <taxon>Dothideomycetes</taxon>
        <taxon>Dothideomycetes incertae sedis</taxon>
        <taxon>Botryosphaeriales</taxon>
        <taxon>Botryosphaeriaceae</taxon>
        <taxon>Botryosphaeria</taxon>
    </lineage>
</organism>
<dbReference type="PANTHER" id="PTHR46896:SF3">
    <property type="entry name" value="FI06413P-RELATED"/>
    <property type="match status" value="1"/>
</dbReference>